<dbReference type="KEGG" id="abe:ARB_04176"/>
<proteinExistence type="predicted"/>
<keyword evidence="1" id="KW-0812">Transmembrane</keyword>
<protein>
    <submittedName>
        <fullName evidence="2">Uncharacterized protein</fullName>
    </submittedName>
</protein>
<reference evidence="3" key="1">
    <citation type="journal article" date="2011" name="Genome Biol.">
        <title>Comparative and functional genomics provide insights into the pathogenicity of dermatophytic fungi.</title>
        <authorList>
            <person name="Burmester A."/>
            <person name="Shelest E."/>
            <person name="Gloeckner G."/>
            <person name="Heddergott C."/>
            <person name="Schindler S."/>
            <person name="Staib P."/>
            <person name="Heidel A."/>
            <person name="Felder M."/>
            <person name="Petzold A."/>
            <person name="Szafranski K."/>
            <person name="Feuermann M."/>
            <person name="Pedruzzi I."/>
            <person name="Priebe S."/>
            <person name="Groth M."/>
            <person name="Winkler R."/>
            <person name="Li W."/>
            <person name="Kniemeyer O."/>
            <person name="Schroeckh V."/>
            <person name="Hertweck C."/>
            <person name="Hube B."/>
            <person name="White T.C."/>
            <person name="Platzer M."/>
            <person name="Guthke R."/>
            <person name="Heitman J."/>
            <person name="Woestemeyer J."/>
            <person name="Zipfel P.F."/>
            <person name="Monod M."/>
            <person name="Brakhage A.A."/>
        </authorList>
    </citation>
    <scope>NUCLEOTIDE SEQUENCE [LARGE SCALE GENOMIC DNA]</scope>
    <source>
        <strain evidence="3">ATCC MYA-4681 / CBS 112371</strain>
    </source>
</reference>
<name>D4AIS8_ARTBC</name>
<organism evidence="2 3">
    <name type="scientific">Arthroderma benhamiae (strain ATCC MYA-4681 / CBS 112371)</name>
    <name type="common">Trichophyton mentagrophytes</name>
    <dbReference type="NCBI Taxonomy" id="663331"/>
    <lineage>
        <taxon>Eukaryota</taxon>
        <taxon>Fungi</taxon>
        <taxon>Dikarya</taxon>
        <taxon>Ascomycota</taxon>
        <taxon>Pezizomycotina</taxon>
        <taxon>Eurotiomycetes</taxon>
        <taxon>Eurotiomycetidae</taxon>
        <taxon>Onygenales</taxon>
        <taxon>Arthrodermataceae</taxon>
        <taxon>Trichophyton</taxon>
    </lineage>
</organism>
<keyword evidence="1" id="KW-0472">Membrane</keyword>
<dbReference type="EMBL" id="ABSU01000001">
    <property type="protein sequence ID" value="EFE36651.1"/>
    <property type="molecule type" value="Genomic_DNA"/>
</dbReference>
<accession>D4AIS8</accession>
<sequence>MADGEVGGVQPAGRLLVQARAGGELLLERAGGHQVDEEAWPHADVDVGDARAAAAVGAAARRGGHGGGHQQDAQLHLSCLFLVSGYLSGISLVLMSGYPVLSGICLYLCEQRRPI</sequence>
<keyword evidence="1" id="KW-1133">Transmembrane helix</keyword>
<gene>
    <name evidence="2" type="ORF">ARB_04176</name>
</gene>
<dbReference type="Proteomes" id="UP000008866">
    <property type="component" value="Unassembled WGS sequence"/>
</dbReference>
<dbReference type="GeneID" id="9524405"/>
<evidence type="ECO:0000256" key="1">
    <source>
        <dbReference type="SAM" id="Phobius"/>
    </source>
</evidence>
<keyword evidence="3" id="KW-1185">Reference proteome</keyword>
<comment type="caution">
    <text evidence="2">The sequence shown here is derived from an EMBL/GenBank/DDBJ whole genome shotgun (WGS) entry which is preliminary data.</text>
</comment>
<dbReference type="HOGENOM" id="CLU_2108457_0_0_1"/>
<evidence type="ECO:0000313" key="2">
    <source>
        <dbReference type="EMBL" id="EFE36651.1"/>
    </source>
</evidence>
<dbReference type="AlphaFoldDB" id="D4AIS8"/>
<dbReference type="RefSeq" id="XP_003017296.1">
    <property type="nucleotide sequence ID" value="XM_003017250.1"/>
</dbReference>
<evidence type="ECO:0000313" key="3">
    <source>
        <dbReference type="Proteomes" id="UP000008866"/>
    </source>
</evidence>
<feature type="transmembrane region" description="Helical" evidence="1">
    <location>
        <begin position="86"/>
        <end position="109"/>
    </location>
</feature>